<evidence type="ECO:0000313" key="1">
    <source>
        <dbReference type="EMBL" id="TYP95507.1"/>
    </source>
</evidence>
<sequence length="401" mass="46874">MSKATLDQQYDYIIAGAGAAGLSLAWKMIHSPLSDKKTLVIDNELEPTNTKTWCFWESGAPPFSDIIHKKWTHTKIGTSQKHFSQPLNEYPYYCIRKIDFQRKIHQAIRSHPHFTLAEEQITTLESHSDSAILHTNDHSYQAEYIFQSCFPLHPQKKQAPKHPLWQHFLGWEITVEEPLFDPQVFTLMDFDDSFCDGIAFMYILPWSATSALIEYTIFSERVEEQSFYEDKISLYLNNQFNLRPIDYQINRQELGKIPMQDLLAKPWYKPRILNIGTSSGRTKPSTGYTFQRIQQQTKNLVTNLNKTGTPDPQPPSAFRYKAYDLWLLHIIHTSPQKALTVFKQLFTNNSADDLFRFLGEQSTFRQDLSIMSSVPYAPFLKAIWNTRNRLWQIFKNYLLRN</sequence>
<evidence type="ECO:0000313" key="2">
    <source>
        <dbReference type="Proteomes" id="UP000324595"/>
    </source>
</evidence>
<keyword evidence="2" id="KW-1185">Reference proteome</keyword>
<dbReference type="RefSeq" id="WP_170245572.1">
    <property type="nucleotide sequence ID" value="NZ_VNHY01000001.1"/>
</dbReference>
<gene>
    <name evidence="1" type="ORF">LX73_0814</name>
</gene>
<dbReference type="SUPFAM" id="SSF51905">
    <property type="entry name" value="FAD/NAD(P)-binding domain"/>
    <property type="match status" value="1"/>
</dbReference>
<comment type="caution">
    <text evidence="1">The sequence shown here is derived from an EMBL/GenBank/DDBJ whole genome shotgun (WGS) entry which is preliminary data.</text>
</comment>
<proteinExistence type="predicted"/>
<name>A0A5D3YNX5_9BACT</name>
<protein>
    <submittedName>
        <fullName evidence="1">Lycopene beta-cyclase</fullName>
    </submittedName>
</protein>
<organism evidence="1 2">
    <name type="scientific">Fodinibius salinus</name>
    <dbReference type="NCBI Taxonomy" id="860790"/>
    <lineage>
        <taxon>Bacteria</taxon>
        <taxon>Pseudomonadati</taxon>
        <taxon>Balneolota</taxon>
        <taxon>Balneolia</taxon>
        <taxon>Balneolales</taxon>
        <taxon>Balneolaceae</taxon>
        <taxon>Fodinibius</taxon>
    </lineage>
</organism>
<reference evidence="1 2" key="1">
    <citation type="submission" date="2019-07" db="EMBL/GenBank/DDBJ databases">
        <title>Genomic Encyclopedia of Archaeal and Bacterial Type Strains, Phase II (KMG-II): from individual species to whole genera.</title>
        <authorList>
            <person name="Goeker M."/>
        </authorList>
    </citation>
    <scope>NUCLEOTIDE SEQUENCE [LARGE SCALE GENOMIC DNA]</scope>
    <source>
        <strain evidence="1 2">DSM 21935</strain>
    </source>
</reference>
<dbReference type="Proteomes" id="UP000324595">
    <property type="component" value="Unassembled WGS sequence"/>
</dbReference>
<dbReference type="Gene3D" id="3.50.50.60">
    <property type="entry name" value="FAD/NAD(P)-binding domain"/>
    <property type="match status" value="1"/>
</dbReference>
<dbReference type="EMBL" id="VNHY01000001">
    <property type="protein sequence ID" value="TYP95507.1"/>
    <property type="molecule type" value="Genomic_DNA"/>
</dbReference>
<accession>A0A5D3YNX5</accession>
<dbReference type="InterPro" id="IPR036188">
    <property type="entry name" value="FAD/NAD-bd_sf"/>
</dbReference>
<dbReference type="Pfam" id="PF05834">
    <property type="entry name" value="Lycopene_cycl"/>
    <property type="match status" value="1"/>
</dbReference>
<dbReference type="AlphaFoldDB" id="A0A5D3YNX5"/>